<feature type="compositionally biased region" description="Polar residues" evidence="1">
    <location>
        <begin position="18"/>
        <end position="52"/>
    </location>
</feature>
<sequence length="52" mass="5507">MWHTPDFLWWVSGPPSEAMSTSSPVTLRTTSGPVTNTRLSGAMTTTSVNAGP</sequence>
<dbReference type="EMBL" id="CSBK01001508">
    <property type="protein sequence ID" value="COY75919.1"/>
    <property type="molecule type" value="Genomic_DNA"/>
</dbReference>
<dbReference type="EMBL" id="CSAJ01001102">
    <property type="protein sequence ID" value="COX59583.1"/>
    <property type="molecule type" value="Genomic_DNA"/>
</dbReference>
<evidence type="ECO:0000313" key="9">
    <source>
        <dbReference type="EMBL" id="COY75919.1"/>
    </source>
</evidence>
<reference evidence="10 11" key="2">
    <citation type="submission" date="2015-03" db="EMBL/GenBank/DDBJ databases">
        <authorList>
            <consortium name="Pathogen Informatics"/>
        </authorList>
    </citation>
    <scope>NUCLEOTIDE SEQUENCE [LARGE SCALE GENOMIC DNA]</scope>
    <source>
        <strain evidence="5 17">Bir 185</strain>
        <strain evidence="4 16">Bir 187</strain>
        <strain evidence="2 14">G09901357</strain>
        <strain evidence="3 13">H09601792</strain>
        <strain evidence="10">K00500041</strain>
        <strain evidence="8 12">M09401471</strain>
        <strain evidence="11">N09902308</strain>
        <strain evidence="7 15">P00601463</strain>
    </source>
</reference>
<dbReference type="Proteomes" id="UP000039021">
    <property type="component" value="Unassembled WGS sequence"/>
</dbReference>
<evidence type="ECO:0000313" key="10">
    <source>
        <dbReference type="Proteomes" id="UP000038802"/>
    </source>
</evidence>
<dbReference type="Proteomes" id="UP000049023">
    <property type="component" value="Unassembled WGS sequence"/>
</dbReference>
<evidence type="ECO:0000313" key="4">
    <source>
        <dbReference type="EMBL" id="CKR63280.1"/>
    </source>
</evidence>
<dbReference type="Proteomes" id="UP000044938">
    <property type="component" value="Unassembled WGS sequence"/>
</dbReference>
<evidence type="ECO:0000313" key="6">
    <source>
        <dbReference type="EMBL" id="COV86697.1"/>
    </source>
</evidence>
<evidence type="ECO:0000313" key="11">
    <source>
        <dbReference type="Proteomes" id="UP000039021"/>
    </source>
</evidence>
<evidence type="ECO:0000313" key="16">
    <source>
        <dbReference type="Proteomes" id="UP000049023"/>
    </source>
</evidence>
<dbReference type="Proteomes" id="UP000048289">
    <property type="component" value="Unassembled WGS sequence"/>
</dbReference>
<gene>
    <name evidence="2" type="ORF">ERS007681_02063</name>
    <name evidence="3" type="ORF">ERS007688_01475</name>
    <name evidence="6" type="ORF">ERS007703_02199</name>
    <name evidence="8" type="ORF">ERS007720_04707</name>
    <name evidence="9" type="ORF">ERS007739_03048</name>
    <name evidence="7" type="ORF">ERS007741_02346</name>
    <name evidence="5" type="ORF">ERS027659_04334</name>
    <name evidence="4" type="ORF">ERS027661_01794</name>
</gene>
<evidence type="ECO:0000313" key="2">
    <source>
        <dbReference type="EMBL" id="CFE39677.1"/>
    </source>
</evidence>
<dbReference type="AlphaFoldDB" id="A0A0U0R7L9"/>
<reference evidence="9" key="3">
    <citation type="submission" date="2015-03" db="EMBL/GenBank/DDBJ databases">
        <authorList>
            <consortium name="Pathogen Informatics"/>
            <person name="Murphy D."/>
        </authorList>
    </citation>
    <scope>NUCLEOTIDE SEQUENCE</scope>
    <source>
        <strain evidence="9">N09902308</strain>
    </source>
</reference>
<dbReference type="EMBL" id="CSAE01000226">
    <property type="protein sequence ID" value="COV86697.1"/>
    <property type="molecule type" value="Genomic_DNA"/>
</dbReference>
<protein>
    <submittedName>
        <fullName evidence="6">Uncharacterized protein</fullName>
    </submittedName>
</protein>
<organism evidence="6 10">
    <name type="scientific">Mycobacterium tuberculosis</name>
    <dbReference type="NCBI Taxonomy" id="1773"/>
    <lineage>
        <taxon>Bacteria</taxon>
        <taxon>Bacillati</taxon>
        <taxon>Actinomycetota</taxon>
        <taxon>Actinomycetes</taxon>
        <taxon>Mycobacteriales</taxon>
        <taxon>Mycobacteriaceae</taxon>
        <taxon>Mycobacterium</taxon>
        <taxon>Mycobacterium tuberculosis complex</taxon>
    </lineage>
</organism>
<dbReference type="Proteomes" id="UP000048600">
    <property type="component" value="Unassembled WGS sequence"/>
</dbReference>
<name>A0A0U0R7L9_MYCTX</name>
<evidence type="ECO:0000313" key="12">
    <source>
        <dbReference type="Proteomes" id="UP000044938"/>
    </source>
</evidence>
<evidence type="ECO:0000256" key="1">
    <source>
        <dbReference type="SAM" id="MobiDB-lite"/>
    </source>
</evidence>
<accession>A0A0U0R7L9</accession>
<dbReference type="EMBL" id="CNFT01001526">
    <property type="protein sequence ID" value="CKT38616.1"/>
    <property type="molecule type" value="Genomic_DNA"/>
</dbReference>
<dbReference type="EMBL" id="CNFU01000329">
    <property type="protein sequence ID" value="CKR63280.1"/>
    <property type="molecule type" value="Genomic_DNA"/>
</dbReference>
<evidence type="ECO:0000313" key="17">
    <source>
        <dbReference type="Proteomes" id="UP000050164"/>
    </source>
</evidence>
<dbReference type="Proteomes" id="UP000046947">
    <property type="component" value="Unassembled WGS sequence"/>
</dbReference>
<proteinExistence type="predicted"/>
<evidence type="ECO:0000313" key="14">
    <source>
        <dbReference type="Proteomes" id="UP000048289"/>
    </source>
</evidence>
<evidence type="ECO:0000313" key="8">
    <source>
        <dbReference type="EMBL" id="COX59583.1"/>
    </source>
</evidence>
<dbReference type="Proteomes" id="UP000050164">
    <property type="component" value="Unassembled WGS sequence"/>
</dbReference>
<feature type="region of interest" description="Disordered" evidence="1">
    <location>
        <begin position="13"/>
        <end position="52"/>
    </location>
</feature>
<dbReference type="EMBL" id="CFOH01000191">
    <property type="protein sequence ID" value="CFE49487.1"/>
    <property type="molecule type" value="Genomic_DNA"/>
</dbReference>
<evidence type="ECO:0000313" key="3">
    <source>
        <dbReference type="EMBL" id="CFE49487.1"/>
    </source>
</evidence>
<evidence type="ECO:0000313" key="13">
    <source>
        <dbReference type="Proteomes" id="UP000046947"/>
    </source>
</evidence>
<dbReference type="EMBL" id="CFOE01000247">
    <property type="protein sequence ID" value="CFE39677.1"/>
    <property type="molecule type" value="Genomic_DNA"/>
</dbReference>
<evidence type="ECO:0000313" key="5">
    <source>
        <dbReference type="EMBL" id="CKT38616.1"/>
    </source>
</evidence>
<dbReference type="Proteomes" id="UP000038802">
    <property type="component" value="Unassembled WGS sequence"/>
</dbReference>
<reference evidence="6" key="1">
    <citation type="submission" date="2015-03" db="EMBL/GenBank/DDBJ databases">
        <authorList>
            <person name="Murphy D."/>
        </authorList>
    </citation>
    <scope>NUCLEOTIDE SEQUENCE [LARGE SCALE GENOMIC DNA]</scope>
    <source>
        <strain evidence="6">K00500041</strain>
    </source>
</reference>
<evidence type="ECO:0000313" key="15">
    <source>
        <dbReference type="Proteomes" id="UP000048600"/>
    </source>
</evidence>
<dbReference type="EMBL" id="CHKL01000262">
    <property type="protein sequence ID" value="COW37617.1"/>
    <property type="molecule type" value="Genomic_DNA"/>
</dbReference>
<evidence type="ECO:0000313" key="7">
    <source>
        <dbReference type="EMBL" id="COW37617.1"/>
    </source>
</evidence>